<gene>
    <name evidence="1" type="ORF">NMOB1V02_LOCUS12882</name>
</gene>
<evidence type="ECO:0000313" key="2">
    <source>
        <dbReference type="Proteomes" id="UP000678499"/>
    </source>
</evidence>
<feature type="non-terminal residue" evidence="1">
    <location>
        <position position="84"/>
    </location>
</feature>
<dbReference type="AlphaFoldDB" id="A0A7R9C3C6"/>
<reference evidence="1" key="1">
    <citation type="submission" date="2020-11" db="EMBL/GenBank/DDBJ databases">
        <authorList>
            <person name="Tran Van P."/>
        </authorList>
    </citation>
    <scope>NUCLEOTIDE SEQUENCE</scope>
</reference>
<proteinExistence type="predicted"/>
<dbReference type="EMBL" id="CAJPEX010013067">
    <property type="protein sequence ID" value="CAG0925432.1"/>
    <property type="molecule type" value="Genomic_DNA"/>
</dbReference>
<sequence length="84" mass="9486">MENNLDKCSGGALGPIETWKQRLRDSSVNWTGGRGFRERLVSAKEAAREKAFEVKEKARHKISGGEDNDYSHIYRQGGLFEFAP</sequence>
<name>A0A7R9C3C6_9CRUS</name>
<keyword evidence="2" id="KW-1185">Reference proteome</keyword>
<evidence type="ECO:0000313" key="1">
    <source>
        <dbReference type="EMBL" id="CAD7285280.1"/>
    </source>
</evidence>
<dbReference type="Proteomes" id="UP000678499">
    <property type="component" value="Unassembled WGS sequence"/>
</dbReference>
<dbReference type="EMBL" id="OA895104">
    <property type="protein sequence ID" value="CAD7285280.1"/>
    <property type="molecule type" value="Genomic_DNA"/>
</dbReference>
<protein>
    <submittedName>
        <fullName evidence="1">Uncharacterized protein</fullName>
    </submittedName>
</protein>
<accession>A0A7R9C3C6</accession>
<organism evidence="1">
    <name type="scientific">Notodromas monacha</name>
    <dbReference type="NCBI Taxonomy" id="399045"/>
    <lineage>
        <taxon>Eukaryota</taxon>
        <taxon>Metazoa</taxon>
        <taxon>Ecdysozoa</taxon>
        <taxon>Arthropoda</taxon>
        <taxon>Crustacea</taxon>
        <taxon>Oligostraca</taxon>
        <taxon>Ostracoda</taxon>
        <taxon>Podocopa</taxon>
        <taxon>Podocopida</taxon>
        <taxon>Cypridocopina</taxon>
        <taxon>Cypridoidea</taxon>
        <taxon>Cyprididae</taxon>
        <taxon>Notodromas</taxon>
    </lineage>
</organism>